<dbReference type="Pfam" id="PF03466">
    <property type="entry name" value="LysR_substrate"/>
    <property type="match status" value="1"/>
</dbReference>
<dbReference type="PROSITE" id="PS50931">
    <property type="entry name" value="HTH_LYSR"/>
    <property type="match status" value="1"/>
</dbReference>
<dbReference type="InterPro" id="IPR000847">
    <property type="entry name" value="LysR_HTH_N"/>
</dbReference>
<dbReference type="SUPFAM" id="SSF46785">
    <property type="entry name" value="Winged helix' DNA-binding domain"/>
    <property type="match status" value="1"/>
</dbReference>
<dbReference type="EMBL" id="CP001964">
    <property type="protein sequence ID" value="ADG75338.1"/>
    <property type="molecule type" value="Genomic_DNA"/>
</dbReference>
<dbReference type="InterPro" id="IPR005119">
    <property type="entry name" value="LysR_subst-bd"/>
</dbReference>
<comment type="similarity">
    <text evidence="1">Belongs to the LysR transcriptional regulatory family.</text>
</comment>
<dbReference type="KEGG" id="cfl:Cfla_2450"/>
<keyword evidence="2" id="KW-0805">Transcription regulation</keyword>
<dbReference type="Proteomes" id="UP000000849">
    <property type="component" value="Chromosome"/>
</dbReference>
<dbReference type="InterPro" id="IPR036388">
    <property type="entry name" value="WH-like_DNA-bd_sf"/>
</dbReference>
<keyword evidence="3" id="KW-0238">DNA-binding</keyword>
<keyword evidence="7" id="KW-1185">Reference proteome</keyword>
<evidence type="ECO:0000256" key="2">
    <source>
        <dbReference type="ARBA" id="ARBA00023015"/>
    </source>
</evidence>
<dbReference type="PANTHER" id="PTHR30346">
    <property type="entry name" value="TRANSCRIPTIONAL DUAL REGULATOR HCAR-RELATED"/>
    <property type="match status" value="1"/>
</dbReference>
<dbReference type="OrthoDB" id="4131546at2"/>
<dbReference type="PANTHER" id="PTHR30346:SF9">
    <property type="entry name" value="LYSR FAMILY TRANSCRIPTIONAL REGULATOR"/>
    <property type="match status" value="1"/>
</dbReference>
<gene>
    <name evidence="6" type="ordered locus">Cfla_2450</name>
</gene>
<dbReference type="HOGENOM" id="CLU_039613_6_1_11"/>
<dbReference type="GO" id="GO:0003700">
    <property type="term" value="F:DNA-binding transcription factor activity"/>
    <property type="evidence" value="ECO:0007669"/>
    <property type="project" value="InterPro"/>
</dbReference>
<evidence type="ECO:0000256" key="4">
    <source>
        <dbReference type="ARBA" id="ARBA00023163"/>
    </source>
</evidence>
<feature type="domain" description="HTH lysR-type" evidence="5">
    <location>
        <begin position="4"/>
        <end position="61"/>
    </location>
</feature>
<reference evidence="6 7" key="1">
    <citation type="journal article" date="2010" name="Stand. Genomic Sci.">
        <title>Complete genome sequence of Cellulomonas flavigena type strain (134).</title>
        <authorList>
            <person name="Abt B."/>
            <person name="Foster B."/>
            <person name="Lapidus A."/>
            <person name="Clum A."/>
            <person name="Sun H."/>
            <person name="Pukall R."/>
            <person name="Lucas S."/>
            <person name="Glavina Del Rio T."/>
            <person name="Nolan M."/>
            <person name="Tice H."/>
            <person name="Cheng J.F."/>
            <person name="Pitluck S."/>
            <person name="Liolios K."/>
            <person name="Ivanova N."/>
            <person name="Mavromatis K."/>
            <person name="Ovchinnikova G."/>
            <person name="Pati A."/>
            <person name="Goodwin L."/>
            <person name="Chen A."/>
            <person name="Palaniappan K."/>
            <person name="Land M."/>
            <person name="Hauser L."/>
            <person name="Chang Y.J."/>
            <person name="Jeffries C.D."/>
            <person name="Rohde M."/>
            <person name="Goker M."/>
            <person name="Woyke T."/>
            <person name="Bristow J."/>
            <person name="Eisen J.A."/>
            <person name="Markowitz V."/>
            <person name="Hugenholtz P."/>
            <person name="Kyrpides N.C."/>
            <person name="Klenk H.P."/>
        </authorList>
    </citation>
    <scope>NUCLEOTIDE SEQUENCE [LARGE SCALE GENOMIC DNA]</scope>
    <source>
        <strain evidence="7">ATCC 482 / DSM 20109 / BCRC 11376 / JCM 18109 / NBRC 3775 / NCIMB 8073 / NRS 134</strain>
    </source>
</reference>
<evidence type="ECO:0000259" key="5">
    <source>
        <dbReference type="PROSITE" id="PS50931"/>
    </source>
</evidence>
<dbReference type="RefSeq" id="WP_013117671.1">
    <property type="nucleotide sequence ID" value="NC_014151.1"/>
</dbReference>
<dbReference type="Gene3D" id="1.10.10.10">
    <property type="entry name" value="Winged helix-like DNA-binding domain superfamily/Winged helix DNA-binding domain"/>
    <property type="match status" value="1"/>
</dbReference>
<dbReference type="eggNOG" id="COG0583">
    <property type="taxonomic scope" value="Bacteria"/>
</dbReference>
<name>D5UHL7_CELFN</name>
<evidence type="ECO:0000313" key="6">
    <source>
        <dbReference type="EMBL" id="ADG75338.1"/>
    </source>
</evidence>
<evidence type="ECO:0000256" key="3">
    <source>
        <dbReference type="ARBA" id="ARBA00023125"/>
    </source>
</evidence>
<evidence type="ECO:0000313" key="7">
    <source>
        <dbReference type="Proteomes" id="UP000000849"/>
    </source>
</evidence>
<dbReference type="AlphaFoldDB" id="D5UHL7"/>
<dbReference type="SUPFAM" id="SSF53850">
    <property type="entry name" value="Periplasmic binding protein-like II"/>
    <property type="match status" value="1"/>
</dbReference>
<dbReference type="CDD" id="cd05466">
    <property type="entry name" value="PBP2_LTTR_substrate"/>
    <property type="match status" value="1"/>
</dbReference>
<protein>
    <submittedName>
        <fullName evidence="6">Transcriptional regulator, LysR family</fullName>
    </submittedName>
</protein>
<dbReference type="STRING" id="446466.Cfla_2450"/>
<proteinExistence type="inferred from homology"/>
<evidence type="ECO:0000256" key="1">
    <source>
        <dbReference type="ARBA" id="ARBA00009437"/>
    </source>
</evidence>
<dbReference type="GO" id="GO:0003677">
    <property type="term" value="F:DNA binding"/>
    <property type="evidence" value="ECO:0007669"/>
    <property type="project" value="UniProtKB-KW"/>
</dbReference>
<accession>D5UHL7</accession>
<sequence>MNPLRADAVHAFGVFADHLSFTAAAEALHLSQPSLHTKVRKLQDALGVPLYERHARGLRLTPAGERLALHARDAERRAQDVLADLHARAATVTVAAGRGAVRWVVADGLRRLADAGRPFRVVTAQRDDALADLTSGRVDVAVVAADPPPRSLRSAPLARYPQVLVVPTDHPLAGRAQVHLRDLDGLALVVPPEGRPHRTALEHALDAARVTWSPAAEVDGWDLLLQLASLGLGATVVNGCVQVPDGLRAVPVADLPPVRYALVWRPEREGLVSDAIAALRGESS</sequence>
<keyword evidence="4" id="KW-0804">Transcription</keyword>
<dbReference type="Gene3D" id="3.40.190.290">
    <property type="match status" value="1"/>
</dbReference>
<dbReference type="GO" id="GO:0032993">
    <property type="term" value="C:protein-DNA complex"/>
    <property type="evidence" value="ECO:0007669"/>
    <property type="project" value="TreeGrafter"/>
</dbReference>
<dbReference type="Pfam" id="PF00126">
    <property type="entry name" value="HTH_1"/>
    <property type="match status" value="1"/>
</dbReference>
<organism evidence="6 7">
    <name type="scientific">Cellulomonas flavigena (strain ATCC 482 / DSM 20109 / BCRC 11376 / JCM 18109 / NBRC 3775 / NCIMB 8073 / NRS 134)</name>
    <dbReference type="NCBI Taxonomy" id="446466"/>
    <lineage>
        <taxon>Bacteria</taxon>
        <taxon>Bacillati</taxon>
        <taxon>Actinomycetota</taxon>
        <taxon>Actinomycetes</taxon>
        <taxon>Micrococcales</taxon>
        <taxon>Cellulomonadaceae</taxon>
        <taxon>Cellulomonas</taxon>
    </lineage>
</organism>
<dbReference type="PRINTS" id="PR00039">
    <property type="entry name" value="HTHLYSR"/>
</dbReference>
<dbReference type="InterPro" id="IPR036390">
    <property type="entry name" value="WH_DNA-bd_sf"/>
</dbReference>